<feature type="compositionally biased region" description="Low complexity" evidence="17">
    <location>
        <begin position="1331"/>
        <end position="1342"/>
    </location>
</feature>
<feature type="compositionally biased region" description="Polar residues" evidence="17">
    <location>
        <begin position="1000"/>
        <end position="1018"/>
    </location>
</feature>
<dbReference type="STRING" id="1077348.A0A2G8RS35"/>
<dbReference type="FunFam" id="1.10.10.10:FF:000027">
    <property type="entry name" value="Heat shock transcription factor 1"/>
    <property type="match status" value="1"/>
</dbReference>
<keyword evidence="8 16" id="KW-0333">Golgi apparatus</keyword>
<evidence type="ECO:0000256" key="16">
    <source>
        <dbReference type="RuleBase" id="RU365075"/>
    </source>
</evidence>
<evidence type="ECO:0000313" key="19">
    <source>
        <dbReference type="EMBL" id="PIL24327.1"/>
    </source>
</evidence>
<evidence type="ECO:0000256" key="17">
    <source>
        <dbReference type="SAM" id="MobiDB-lite"/>
    </source>
</evidence>
<feature type="compositionally biased region" description="Basic and acidic residues" evidence="17">
    <location>
        <begin position="944"/>
        <end position="959"/>
    </location>
</feature>
<dbReference type="GO" id="GO:0043565">
    <property type="term" value="F:sequence-specific DNA binding"/>
    <property type="evidence" value="ECO:0007669"/>
    <property type="project" value="InterPro"/>
</dbReference>
<dbReference type="Proteomes" id="UP000230002">
    <property type="component" value="Unassembled WGS sequence"/>
</dbReference>
<evidence type="ECO:0000256" key="1">
    <source>
        <dbReference type="ARBA" id="ARBA00004123"/>
    </source>
</evidence>
<comment type="subunit">
    <text evidence="15">Homotrimer. Homotrimerization increases the affinity of HSF1 to DNA. Interacts with transcriptional coregulator SSA1 on chromatin.</text>
</comment>
<feature type="compositionally biased region" description="Low complexity" evidence="17">
    <location>
        <begin position="1183"/>
        <end position="1194"/>
    </location>
</feature>
<dbReference type="SMART" id="SM01087">
    <property type="entry name" value="COG6"/>
    <property type="match status" value="1"/>
</dbReference>
<dbReference type="InterPro" id="IPR036388">
    <property type="entry name" value="WH-like_DNA-bd_sf"/>
</dbReference>
<proteinExistence type="inferred from homology"/>
<reference evidence="19 20" key="1">
    <citation type="journal article" date="2015" name="Sci. Rep.">
        <title>Chromosome-level genome map provides insights into diverse defense mechanisms in the medicinal fungus Ganoderma sinense.</title>
        <authorList>
            <person name="Zhu Y."/>
            <person name="Xu J."/>
            <person name="Sun C."/>
            <person name="Zhou S."/>
            <person name="Xu H."/>
            <person name="Nelson D.R."/>
            <person name="Qian J."/>
            <person name="Song J."/>
            <person name="Luo H."/>
            <person name="Xiang L."/>
            <person name="Li Y."/>
            <person name="Xu Z."/>
            <person name="Ji A."/>
            <person name="Wang L."/>
            <person name="Lu S."/>
            <person name="Hayward A."/>
            <person name="Sun W."/>
            <person name="Li X."/>
            <person name="Schwartz D.C."/>
            <person name="Wang Y."/>
            <person name="Chen S."/>
        </authorList>
    </citation>
    <scope>NUCLEOTIDE SEQUENCE [LARGE SCALE GENOMIC DNA]</scope>
    <source>
        <strain evidence="19 20">ZZ0214-1</strain>
    </source>
</reference>
<comment type="subcellular location">
    <subcellularLocation>
        <location evidence="2 16">Golgi apparatus membrane</location>
        <topology evidence="2 16">Peripheral membrane protein</topology>
    </subcellularLocation>
    <subcellularLocation>
        <location evidence="1">Nucleus</location>
    </subcellularLocation>
</comment>
<evidence type="ECO:0000256" key="2">
    <source>
        <dbReference type="ARBA" id="ARBA00004395"/>
    </source>
</evidence>
<comment type="caution">
    <text evidence="19">The sequence shown here is derived from an EMBL/GenBank/DDBJ whole genome shotgun (WGS) entry which is preliminary data.</text>
</comment>
<evidence type="ECO:0000256" key="11">
    <source>
        <dbReference type="ARBA" id="ARBA00023163"/>
    </source>
</evidence>
<name>A0A2G8RS35_9APHY</name>
<evidence type="ECO:0000256" key="6">
    <source>
        <dbReference type="ARBA" id="ARBA00022927"/>
    </source>
</evidence>
<dbReference type="SMART" id="SM00415">
    <property type="entry name" value="HSF"/>
    <property type="match status" value="1"/>
</dbReference>
<dbReference type="InterPro" id="IPR000232">
    <property type="entry name" value="HSF_DNA-bd"/>
</dbReference>
<keyword evidence="6 16" id="KW-0653">Protein transport</keyword>
<dbReference type="EMBL" id="AYKW01000067">
    <property type="protein sequence ID" value="PIL24327.1"/>
    <property type="molecule type" value="Genomic_DNA"/>
</dbReference>
<keyword evidence="7" id="KW-0805">Transcription regulation</keyword>
<dbReference type="GO" id="GO:0006891">
    <property type="term" value="P:intra-Golgi vesicle-mediated transport"/>
    <property type="evidence" value="ECO:0007669"/>
    <property type="project" value="UniProtKB-UniRule"/>
</dbReference>
<feature type="region of interest" description="Disordered" evidence="17">
    <location>
        <begin position="1171"/>
        <end position="1204"/>
    </location>
</feature>
<keyword evidence="20" id="KW-1185">Reference proteome</keyword>
<keyword evidence="9" id="KW-0238">DNA-binding</keyword>
<evidence type="ECO:0000313" key="20">
    <source>
        <dbReference type="Proteomes" id="UP000230002"/>
    </source>
</evidence>
<dbReference type="Pfam" id="PF06419">
    <property type="entry name" value="COG6_N"/>
    <property type="match status" value="1"/>
</dbReference>
<evidence type="ECO:0000256" key="5">
    <source>
        <dbReference type="ARBA" id="ARBA00022448"/>
    </source>
</evidence>
<comment type="similarity">
    <text evidence="3 16">Belongs to the COG6 family.</text>
</comment>
<organism evidence="19 20">
    <name type="scientific">Ganoderma sinense ZZ0214-1</name>
    <dbReference type="NCBI Taxonomy" id="1077348"/>
    <lineage>
        <taxon>Eukaryota</taxon>
        <taxon>Fungi</taxon>
        <taxon>Dikarya</taxon>
        <taxon>Basidiomycota</taxon>
        <taxon>Agaricomycotina</taxon>
        <taxon>Agaricomycetes</taxon>
        <taxon>Polyporales</taxon>
        <taxon>Polyporaceae</taxon>
        <taxon>Ganoderma</taxon>
    </lineage>
</organism>
<dbReference type="InterPro" id="IPR048368">
    <property type="entry name" value="COG6_N"/>
</dbReference>
<dbReference type="Gene3D" id="1.10.10.10">
    <property type="entry name" value="Winged helix-like DNA-binding domain superfamily/Winged helix DNA-binding domain"/>
    <property type="match status" value="1"/>
</dbReference>
<accession>A0A2G8RS35</accession>
<keyword evidence="12" id="KW-0539">Nucleus</keyword>
<dbReference type="Pfam" id="PF20653">
    <property type="entry name" value="COG6_C"/>
    <property type="match status" value="1"/>
</dbReference>
<evidence type="ECO:0000256" key="3">
    <source>
        <dbReference type="ARBA" id="ARBA00011023"/>
    </source>
</evidence>
<keyword evidence="11" id="KW-0804">Transcription</keyword>
<gene>
    <name evidence="19" type="ORF">GSI_14080</name>
</gene>
<dbReference type="GO" id="GO:0003700">
    <property type="term" value="F:DNA-binding transcription factor activity"/>
    <property type="evidence" value="ECO:0007669"/>
    <property type="project" value="InterPro"/>
</dbReference>
<evidence type="ECO:0000256" key="10">
    <source>
        <dbReference type="ARBA" id="ARBA00023136"/>
    </source>
</evidence>
<sequence>MTTISPSISRIPSVTSPPGQNPISLRLYKVLSANFDDDGTREALDTLAELYAPSTSAGGSGQGVNGKGKEVRLDGDHGGDVDEELDGVAGLKPNGLMGAVQVEEGVPGDIAARARKNLRRDVESRLAESSRQFLTAFGEVDKQLDTLQDHIGLMRTRCDDAQTQLHETNKACKSLLDRAGSLREERQGVAVRQSIITLFLSRFTLSADEKDAITSRDVHIGPRFFAAMDKATKIRDDCRVLMTGDEGDTKAGHDILAATATQLEQAYDKIFRHCSFEFRQMGRDATSLDVEPSLKEAVSRLKQRPELLQEALGYLSRTRQATLLSAFMDALTRGGPGGLPRPIELHAHDPLRYVGDMLAWVHQAIAAEREFLESLFGVRSDRRMVGAPREFAQSEEEAWMGEMMDGAVKGLCGPLRVRVQQTVRSQESSITSYKIANLLGFYLTTMQRTIGREALLSRTLEELTELAYGIFYGAVEAQGRGLLRVPLDLDDAGVSPPLVILDNAQVLREMMVVYDSSLLGDENEEELQAGFRDILDKMVDPALEMCLTGANDKQRQRPGWDKAVFVLNTLAYLQTVLEPFAFTMEKRGVVQGLVDTKVLQLIEEHYTDVLKDSGLADVALACETRRPSEPLSHIPAAEPAALQSALHRFSEWLSGLEVVHSPRLSLLTVQSLHSRVHQAALKRLAETYERICDEVKKAENKIVNDPANEELIKWSDNGDSFYVLNHEKFAREVLGRWFKHQKFASFVRQLNMYGFHKIPHLQQGVLKSDTDTEPWHFEHPNFHRGQPDLLCLIQRKKQPAHGQADDVTLEIHDAGGHTANPLANITPGHLMDFNSIVNGVAAIKRHQQAISSDLSALKQSNDSLWKEAVAARQRHAKHQDTINRILKFLAGVFGHTDTVNHSDDGSPPPHVTPRPRQRLMIGDGRSPGKRKGPDIMEVDDDDAESVHSRKSFSSDRHATIETPDGSASSVVGESAATSEAFTPAADVSTDRSRSPPPATHPSQVLSRTSSGTSTPLLTNGNANGAPAQPPPPPPGSQDTIWQAALQHMMSSPGQLQRLMQAFLAQQPIAGLNPDNVAPHSGASAVQAYDPSQQDFSRWFNVPSSPIPSAPSPAAPPILAPLHTDDHSQLQLLLDDQQRLQKSYRDAAEIDADMDMLQSSINSLIQNLGIDPTSIAAPPPDEPVSPTSPTSPSYPGADIHTNGFPVSLPPDSFTNSLGAMHGLGDGPDSAQPDYLLDSLLSQIGDGHGVGMSPGGGLGAGGPMLDGYPDITDHYDHNTRIDGQNIDDASTEQLTAFLDEAASADATPAVAAARSPRLSPGASLHQKRKSDAAELSPLLLPLESGGTGKKMKRKR</sequence>
<dbReference type="GO" id="GO:0005634">
    <property type="term" value="C:nucleus"/>
    <property type="evidence" value="ECO:0007669"/>
    <property type="project" value="UniProtKB-SubCell"/>
</dbReference>
<keyword evidence="5 16" id="KW-0813">Transport</keyword>
<dbReference type="GO" id="GO:0015031">
    <property type="term" value="P:protein transport"/>
    <property type="evidence" value="ECO:0007669"/>
    <property type="project" value="UniProtKB-KW"/>
</dbReference>
<evidence type="ECO:0000256" key="7">
    <source>
        <dbReference type="ARBA" id="ARBA00023015"/>
    </source>
</evidence>
<dbReference type="InterPro" id="IPR048369">
    <property type="entry name" value="COG6_C"/>
</dbReference>
<comment type="function">
    <text evidence="16">Acts as component of the peripheral membrane COG complex that is involved in intra-Golgi protein trafficking. COG is located at the cis-Golgi, and regulates tethering of retrograde intra-Golgi vesicles and possibly a number of other membrane trafficking events.</text>
</comment>
<feature type="compositionally biased region" description="Low complexity" evidence="17">
    <location>
        <begin position="965"/>
        <end position="980"/>
    </location>
</feature>
<dbReference type="GO" id="GO:0000139">
    <property type="term" value="C:Golgi membrane"/>
    <property type="evidence" value="ECO:0007669"/>
    <property type="project" value="UniProtKB-SubCell"/>
</dbReference>
<comment type="subunit">
    <text evidence="16">Component of the conserved oligomeric Golgi complex.</text>
</comment>
<feature type="region of interest" description="Disordered" evidence="17">
    <location>
        <begin position="1306"/>
        <end position="1353"/>
    </location>
</feature>
<keyword evidence="10 16" id="KW-0472">Membrane</keyword>
<protein>
    <recommendedName>
        <fullName evidence="4 16">Conserved oligomeric Golgi complex subunit 6</fullName>
        <shortName evidence="16">COG complex subunit 6</shortName>
    </recommendedName>
    <alternativeName>
        <fullName evidence="13 16">Component of oligomeric Golgi complex 6</fullName>
    </alternativeName>
</protein>
<dbReference type="PANTHER" id="PTHR21506:SF0">
    <property type="entry name" value="CONSERVED OLIGOMERIC GOLGI COMPLEX SUBUNIT 6"/>
    <property type="match status" value="1"/>
</dbReference>
<evidence type="ECO:0000256" key="13">
    <source>
        <dbReference type="ARBA" id="ARBA00031348"/>
    </source>
</evidence>
<evidence type="ECO:0000256" key="15">
    <source>
        <dbReference type="ARBA" id="ARBA00062171"/>
    </source>
</evidence>
<dbReference type="PANTHER" id="PTHR21506">
    <property type="entry name" value="COMPONENT OF OLIGOMERIC GOLGI COMPLEX 6"/>
    <property type="match status" value="1"/>
</dbReference>
<comment type="function">
    <text evidence="14">Acts as a component of the peripheral membrane COG complex that is involved in intra-Golgi protein trafficking. COG is located at the cis-Golgi, and regulates tethering of retrograde intra-Golgi vesicles and possibly a number of other membrane trafficking events.</text>
</comment>
<dbReference type="InterPro" id="IPR036390">
    <property type="entry name" value="WH_DNA-bd_sf"/>
</dbReference>
<feature type="region of interest" description="Disordered" evidence="17">
    <location>
        <begin position="898"/>
        <end position="1039"/>
    </location>
</feature>
<dbReference type="SUPFAM" id="SSF46785">
    <property type="entry name" value="Winged helix' DNA-binding domain"/>
    <property type="match status" value="1"/>
</dbReference>
<dbReference type="GO" id="GO:0017119">
    <property type="term" value="C:Golgi transport complex"/>
    <property type="evidence" value="ECO:0007669"/>
    <property type="project" value="UniProtKB-UniRule"/>
</dbReference>
<evidence type="ECO:0000256" key="14">
    <source>
        <dbReference type="ARBA" id="ARBA00043873"/>
    </source>
</evidence>
<dbReference type="InterPro" id="IPR010490">
    <property type="entry name" value="COG6"/>
</dbReference>
<dbReference type="OrthoDB" id="272987at2759"/>
<dbReference type="PRINTS" id="PR00056">
    <property type="entry name" value="HSFDOMAIN"/>
</dbReference>
<feature type="domain" description="HSF-type DNA-binding" evidence="18">
    <location>
        <begin position="701"/>
        <end position="796"/>
    </location>
</feature>
<evidence type="ECO:0000256" key="9">
    <source>
        <dbReference type="ARBA" id="ARBA00023125"/>
    </source>
</evidence>
<evidence type="ECO:0000259" key="18">
    <source>
        <dbReference type="SMART" id="SM00415"/>
    </source>
</evidence>
<evidence type="ECO:0000256" key="12">
    <source>
        <dbReference type="ARBA" id="ARBA00023242"/>
    </source>
</evidence>
<evidence type="ECO:0000256" key="4">
    <source>
        <dbReference type="ARBA" id="ARBA00020973"/>
    </source>
</evidence>
<evidence type="ECO:0000256" key="8">
    <source>
        <dbReference type="ARBA" id="ARBA00023034"/>
    </source>
</evidence>